<dbReference type="EMBL" id="SRZC01000009">
    <property type="protein sequence ID" value="TGX82465.1"/>
    <property type="molecule type" value="Genomic_DNA"/>
</dbReference>
<comment type="caution">
    <text evidence="1">The sequence shown here is derived from an EMBL/GenBank/DDBJ whole genome shotgun (WGS) entry which is preliminary data.</text>
</comment>
<proteinExistence type="predicted"/>
<accession>A0AC61QR30</accession>
<dbReference type="Proteomes" id="UP000308886">
    <property type="component" value="Unassembled WGS sequence"/>
</dbReference>
<evidence type="ECO:0000313" key="2">
    <source>
        <dbReference type="Proteomes" id="UP000308886"/>
    </source>
</evidence>
<organism evidence="1 2">
    <name type="scientific">Palleniella muris</name>
    <dbReference type="NCBI Taxonomy" id="3038145"/>
    <lineage>
        <taxon>Bacteria</taxon>
        <taxon>Pseudomonadati</taxon>
        <taxon>Bacteroidota</taxon>
        <taxon>Bacteroidia</taxon>
        <taxon>Bacteroidales</taxon>
        <taxon>Prevotellaceae</taxon>
        <taxon>Palleniella</taxon>
    </lineage>
</organism>
<sequence length="400" mass="46444">MKKNILICLSCKLVPTCGGTERTTLLLAKELHEKHDCNCFLLTLEEGSEHFGCFKKQYEISYSNHTQNDIYDIIRDILADNHIDVCIMQYTMSLPKIISNILRKEKLTVKTIFAHHMQPGWEQTVSYQTVYTKYKNSRSAFSRIRYRSKLCLLPLFISLDLKRTRRLYRNIINNSDIIVLLSKEYIPLFQKIAKKKAAHKFRFIPNALTFNEFFDINHYDDKKKEVIIVSRLDERQKRILIALALWKTIKESPIAAEWTLKIIGDGTKATDIDKYRQHVASNSIPDVTFTGRTNPQPYYEEASIFMMTSKSEGLPMTLNEAHQMGVVPVVFDTFAALKDQVTDGYDGFVIEDNDKESFVSIMLELMSDGRMRLGMAENSIESSKKFQMDRIINRWTELID</sequence>
<keyword evidence="2" id="KW-1185">Reference proteome</keyword>
<reference evidence="1" key="1">
    <citation type="submission" date="2019-04" db="EMBL/GenBank/DDBJ databases">
        <title>Microbes associate with the intestines of laboratory mice.</title>
        <authorList>
            <person name="Navarre W."/>
            <person name="Wong E."/>
            <person name="Huang K."/>
            <person name="Tropini C."/>
            <person name="Ng K."/>
            <person name="Yu B."/>
        </authorList>
    </citation>
    <scope>NUCLEOTIDE SEQUENCE</scope>
    <source>
        <strain evidence="1">NM73_A23</strain>
    </source>
</reference>
<protein>
    <submittedName>
        <fullName evidence="1">Glycosyltransferase</fullName>
    </submittedName>
</protein>
<evidence type="ECO:0000313" key="1">
    <source>
        <dbReference type="EMBL" id="TGX82465.1"/>
    </source>
</evidence>
<name>A0AC61QR30_9BACT</name>
<gene>
    <name evidence="1" type="ORF">E5358_06760</name>
</gene>